<gene>
    <name evidence="1" type="ORF">S06H3_08646</name>
</gene>
<proteinExistence type="predicted"/>
<evidence type="ECO:0000313" key="1">
    <source>
        <dbReference type="EMBL" id="GAI10263.1"/>
    </source>
</evidence>
<protein>
    <submittedName>
        <fullName evidence="1">Uncharacterized protein</fullName>
    </submittedName>
</protein>
<name>X1KU90_9ZZZZ</name>
<organism evidence="1">
    <name type="scientific">marine sediment metagenome</name>
    <dbReference type="NCBI Taxonomy" id="412755"/>
    <lineage>
        <taxon>unclassified sequences</taxon>
        <taxon>metagenomes</taxon>
        <taxon>ecological metagenomes</taxon>
    </lineage>
</organism>
<comment type="caution">
    <text evidence="1">The sequence shown here is derived from an EMBL/GenBank/DDBJ whole genome shotgun (WGS) entry which is preliminary data.</text>
</comment>
<dbReference type="EMBL" id="BARV01003678">
    <property type="protein sequence ID" value="GAI10263.1"/>
    <property type="molecule type" value="Genomic_DNA"/>
</dbReference>
<accession>X1KU90</accession>
<dbReference type="AlphaFoldDB" id="X1KU90"/>
<reference evidence="1" key="1">
    <citation type="journal article" date="2014" name="Front. Microbiol.">
        <title>High frequency of phylogenetically diverse reductive dehalogenase-homologous genes in deep subseafloor sedimentary metagenomes.</title>
        <authorList>
            <person name="Kawai M."/>
            <person name="Futagami T."/>
            <person name="Toyoda A."/>
            <person name="Takaki Y."/>
            <person name="Nishi S."/>
            <person name="Hori S."/>
            <person name="Arai W."/>
            <person name="Tsubouchi T."/>
            <person name="Morono Y."/>
            <person name="Uchiyama I."/>
            <person name="Ito T."/>
            <person name="Fujiyama A."/>
            <person name="Inagaki F."/>
            <person name="Takami H."/>
        </authorList>
    </citation>
    <scope>NUCLEOTIDE SEQUENCE</scope>
    <source>
        <strain evidence="1">Expedition CK06-06</strain>
    </source>
</reference>
<sequence>MLAKDLLQVANLVARGLKAAAPPGATPASRARTTGLPAEEMKLRQQYQRAGEAAVDLLQSRAEIAVKYRQEDERSRARAAKDSTSLSRAELANGNAFYFSRRARGHEYTREQAALMEARIKRNIAVANLQSEFTVPVRFTDFPL</sequence>